<dbReference type="PANTHER" id="PTHR23513:SF11">
    <property type="entry name" value="STAPHYLOFERRIN A TRANSPORTER"/>
    <property type="match status" value="1"/>
</dbReference>
<dbReference type="Pfam" id="PF07690">
    <property type="entry name" value="MFS_1"/>
    <property type="match status" value="1"/>
</dbReference>
<sequence length="444" mass="45228">MTPLRDPRFRLLWTGQALSHIGDAVTPVALALAIITATGSATDLGLVLAAQSTATVALMLPGGVWADRLPRQRVMLTADVVRGLAYTAIGIELITGTVDIVHLAVLAAICGAATAFFLPATTGLVPATVDAEHLARANALMAIAKRGSMLLGPGIATALALTAGPGWALILDAATFAVSAVLLGRLRLAPIPSAPRERFGRQLAEGWTVLRRHRWYWTNLIGHALWNLGRCFLITLGPLIAVTGLGGQLAWGTIVQGGTVGALCGALLALRARPRSPLVAANLALALGALPLVTLAAGAPALVVAAAYGLMTGGLAVMSPFWETAVQEHIPAEAISRVSAYDWMLSLGLMPLGMALAGPLSAVAGTAPTLYGAAALIALSCLGVLALPDVRRLGRAHAEAGPSSREPAALHPSDEGPGGPHRPGPTGQGSADTSVGTAPSSSRV</sequence>
<dbReference type="GO" id="GO:0022857">
    <property type="term" value="F:transmembrane transporter activity"/>
    <property type="evidence" value="ECO:0007669"/>
    <property type="project" value="InterPro"/>
</dbReference>
<dbReference type="InterPro" id="IPR036259">
    <property type="entry name" value="MFS_trans_sf"/>
</dbReference>
<reference evidence="8 9" key="1">
    <citation type="submission" date="2020-08" db="EMBL/GenBank/DDBJ databases">
        <title>Sequencing the genomes of 1000 actinobacteria strains.</title>
        <authorList>
            <person name="Klenk H.-P."/>
        </authorList>
    </citation>
    <scope>NUCLEOTIDE SEQUENCE [LARGE SCALE GENOMIC DNA]</scope>
    <source>
        <strain evidence="8 9">DSM 43023</strain>
    </source>
</reference>
<proteinExistence type="predicted"/>
<keyword evidence="5 7" id="KW-0472">Membrane</keyword>
<feature type="transmembrane region" description="Helical" evidence="7">
    <location>
        <begin position="277"/>
        <end position="296"/>
    </location>
</feature>
<dbReference type="Gene3D" id="1.20.1250.20">
    <property type="entry name" value="MFS general substrate transporter like domains"/>
    <property type="match status" value="1"/>
</dbReference>
<evidence type="ECO:0000256" key="2">
    <source>
        <dbReference type="ARBA" id="ARBA00022475"/>
    </source>
</evidence>
<gene>
    <name evidence="8" type="ORF">FHR32_005292</name>
</gene>
<feature type="transmembrane region" description="Helical" evidence="7">
    <location>
        <begin position="100"/>
        <end position="127"/>
    </location>
</feature>
<feature type="transmembrane region" description="Helical" evidence="7">
    <location>
        <begin position="21"/>
        <end position="38"/>
    </location>
</feature>
<evidence type="ECO:0000313" key="8">
    <source>
        <dbReference type="EMBL" id="MBB4940915.1"/>
    </source>
</evidence>
<dbReference type="CDD" id="cd06173">
    <property type="entry name" value="MFS_MefA_like"/>
    <property type="match status" value="1"/>
</dbReference>
<dbReference type="EMBL" id="JACHJU010000002">
    <property type="protein sequence ID" value="MBB4940915.1"/>
    <property type="molecule type" value="Genomic_DNA"/>
</dbReference>
<keyword evidence="2" id="KW-1003">Cell membrane</keyword>
<dbReference type="Proteomes" id="UP000534286">
    <property type="component" value="Unassembled WGS sequence"/>
</dbReference>
<dbReference type="InterPro" id="IPR011701">
    <property type="entry name" value="MFS"/>
</dbReference>
<evidence type="ECO:0000256" key="1">
    <source>
        <dbReference type="ARBA" id="ARBA00004651"/>
    </source>
</evidence>
<keyword evidence="3 7" id="KW-0812">Transmembrane</keyword>
<comment type="caution">
    <text evidence="8">The sequence shown here is derived from an EMBL/GenBank/DDBJ whole genome shotgun (WGS) entry which is preliminary data.</text>
</comment>
<dbReference type="SUPFAM" id="SSF103473">
    <property type="entry name" value="MFS general substrate transporter"/>
    <property type="match status" value="1"/>
</dbReference>
<name>A0A7W7RZ50_9ACTN</name>
<feature type="compositionally biased region" description="Polar residues" evidence="6">
    <location>
        <begin position="430"/>
        <end position="444"/>
    </location>
</feature>
<accession>A0A7W7RZ50</accession>
<evidence type="ECO:0000256" key="4">
    <source>
        <dbReference type="ARBA" id="ARBA00022989"/>
    </source>
</evidence>
<evidence type="ECO:0000256" key="6">
    <source>
        <dbReference type="SAM" id="MobiDB-lite"/>
    </source>
</evidence>
<evidence type="ECO:0000256" key="5">
    <source>
        <dbReference type="ARBA" id="ARBA00023136"/>
    </source>
</evidence>
<feature type="transmembrane region" description="Helical" evidence="7">
    <location>
        <begin position="139"/>
        <end position="161"/>
    </location>
</feature>
<feature type="transmembrane region" description="Helical" evidence="7">
    <location>
        <begin position="44"/>
        <end position="64"/>
    </location>
</feature>
<feature type="transmembrane region" description="Helical" evidence="7">
    <location>
        <begin position="302"/>
        <end position="322"/>
    </location>
</feature>
<evidence type="ECO:0000256" key="3">
    <source>
        <dbReference type="ARBA" id="ARBA00022692"/>
    </source>
</evidence>
<evidence type="ECO:0000313" key="9">
    <source>
        <dbReference type="Proteomes" id="UP000534286"/>
    </source>
</evidence>
<dbReference type="RefSeq" id="WP_184757049.1">
    <property type="nucleotide sequence ID" value="NZ_BAABEK010000046.1"/>
</dbReference>
<feature type="transmembrane region" description="Helical" evidence="7">
    <location>
        <begin position="249"/>
        <end position="270"/>
    </location>
</feature>
<comment type="subcellular location">
    <subcellularLocation>
        <location evidence="1">Cell membrane</location>
        <topology evidence="1">Multi-pass membrane protein</topology>
    </subcellularLocation>
</comment>
<feature type="region of interest" description="Disordered" evidence="6">
    <location>
        <begin position="397"/>
        <end position="444"/>
    </location>
</feature>
<evidence type="ECO:0000256" key="7">
    <source>
        <dbReference type="SAM" id="Phobius"/>
    </source>
</evidence>
<dbReference type="PANTHER" id="PTHR23513">
    <property type="entry name" value="INTEGRAL MEMBRANE EFFLUX PROTEIN-RELATED"/>
    <property type="match status" value="1"/>
</dbReference>
<keyword evidence="4 7" id="KW-1133">Transmembrane helix</keyword>
<keyword evidence="9" id="KW-1185">Reference proteome</keyword>
<organism evidence="8 9">
    <name type="scientific">Streptosporangium album</name>
    <dbReference type="NCBI Taxonomy" id="47479"/>
    <lineage>
        <taxon>Bacteria</taxon>
        <taxon>Bacillati</taxon>
        <taxon>Actinomycetota</taxon>
        <taxon>Actinomycetes</taxon>
        <taxon>Streptosporangiales</taxon>
        <taxon>Streptosporangiaceae</taxon>
        <taxon>Streptosporangium</taxon>
    </lineage>
</organism>
<feature type="transmembrane region" description="Helical" evidence="7">
    <location>
        <begin position="370"/>
        <end position="387"/>
    </location>
</feature>
<dbReference type="AlphaFoldDB" id="A0A7W7RZ50"/>
<dbReference type="GO" id="GO:0005886">
    <property type="term" value="C:plasma membrane"/>
    <property type="evidence" value="ECO:0007669"/>
    <property type="project" value="UniProtKB-SubCell"/>
</dbReference>
<protein>
    <submittedName>
        <fullName evidence="8">MFS family permease</fullName>
    </submittedName>
</protein>
<feature type="transmembrane region" description="Helical" evidence="7">
    <location>
        <begin position="220"/>
        <end position="243"/>
    </location>
</feature>
<feature type="transmembrane region" description="Helical" evidence="7">
    <location>
        <begin position="343"/>
        <end position="364"/>
    </location>
</feature>